<proteinExistence type="predicted"/>
<dbReference type="PANTHER" id="PTHR48081:SF13">
    <property type="entry name" value="ALPHA_BETA HYDROLASE"/>
    <property type="match status" value="1"/>
</dbReference>
<dbReference type="AlphaFoldDB" id="A0A517PFV6"/>
<dbReference type="InterPro" id="IPR049492">
    <property type="entry name" value="BD-FAE-like_dom"/>
</dbReference>
<protein>
    <submittedName>
        <fullName evidence="4">Prolyl oligopeptidase family protein</fullName>
    </submittedName>
</protein>
<dbReference type="InterPro" id="IPR050300">
    <property type="entry name" value="GDXG_lipolytic_enzyme"/>
</dbReference>
<evidence type="ECO:0000313" key="5">
    <source>
        <dbReference type="Proteomes" id="UP000320421"/>
    </source>
</evidence>
<dbReference type="OrthoDB" id="9771666at2"/>
<gene>
    <name evidence="4" type="ORF">HG66A1_00220</name>
</gene>
<feature type="chain" id="PRO_5021713776" evidence="2">
    <location>
        <begin position="28"/>
        <end position="309"/>
    </location>
</feature>
<dbReference type="PANTHER" id="PTHR48081">
    <property type="entry name" value="AB HYDROLASE SUPERFAMILY PROTEIN C4A8.06C"/>
    <property type="match status" value="1"/>
</dbReference>
<dbReference type="Proteomes" id="UP000320421">
    <property type="component" value="Chromosome"/>
</dbReference>
<dbReference type="GO" id="GO:0016787">
    <property type="term" value="F:hydrolase activity"/>
    <property type="evidence" value="ECO:0007669"/>
    <property type="project" value="UniProtKB-KW"/>
</dbReference>
<organism evidence="4 5">
    <name type="scientific">Gimesia chilikensis</name>
    <dbReference type="NCBI Taxonomy" id="2605989"/>
    <lineage>
        <taxon>Bacteria</taxon>
        <taxon>Pseudomonadati</taxon>
        <taxon>Planctomycetota</taxon>
        <taxon>Planctomycetia</taxon>
        <taxon>Planctomycetales</taxon>
        <taxon>Planctomycetaceae</taxon>
        <taxon>Gimesia</taxon>
    </lineage>
</organism>
<evidence type="ECO:0000313" key="4">
    <source>
        <dbReference type="EMBL" id="QDT18263.1"/>
    </source>
</evidence>
<feature type="domain" description="BD-FAE-like" evidence="3">
    <location>
        <begin position="53"/>
        <end position="262"/>
    </location>
</feature>
<evidence type="ECO:0000256" key="2">
    <source>
        <dbReference type="SAM" id="SignalP"/>
    </source>
</evidence>
<evidence type="ECO:0000259" key="3">
    <source>
        <dbReference type="Pfam" id="PF20434"/>
    </source>
</evidence>
<dbReference type="SUPFAM" id="SSF53474">
    <property type="entry name" value="alpha/beta-Hydrolases"/>
    <property type="match status" value="1"/>
</dbReference>
<feature type="signal peptide" evidence="2">
    <location>
        <begin position="1"/>
        <end position="27"/>
    </location>
</feature>
<keyword evidence="2" id="KW-0732">Signal</keyword>
<dbReference type="Pfam" id="PF20434">
    <property type="entry name" value="BD-FAE"/>
    <property type="match status" value="1"/>
</dbReference>
<dbReference type="Gene3D" id="3.40.50.1820">
    <property type="entry name" value="alpha/beta hydrolase"/>
    <property type="match status" value="1"/>
</dbReference>
<keyword evidence="5" id="KW-1185">Reference proteome</keyword>
<dbReference type="EMBL" id="CP036266">
    <property type="protein sequence ID" value="QDT18263.1"/>
    <property type="molecule type" value="Genomic_DNA"/>
</dbReference>
<reference evidence="4 5" key="1">
    <citation type="submission" date="2019-02" db="EMBL/GenBank/DDBJ databases">
        <title>Deep-cultivation of Planctomycetes and their phenomic and genomic characterization uncovers novel biology.</title>
        <authorList>
            <person name="Wiegand S."/>
            <person name="Jogler M."/>
            <person name="Boedeker C."/>
            <person name="Pinto D."/>
            <person name="Vollmers J."/>
            <person name="Rivas-Marin E."/>
            <person name="Kohn T."/>
            <person name="Peeters S.H."/>
            <person name="Heuer A."/>
            <person name="Rast P."/>
            <person name="Oberbeckmann S."/>
            <person name="Bunk B."/>
            <person name="Jeske O."/>
            <person name="Meyerdierks A."/>
            <person name="Storesund J.E."/>
            <person name="Kallscheuer N."/>
            <person name="Luecker S."/>
            <person name="Lage O.M."/>
            <person name="Pohl T."/>
            <person name="Merkel B.J."/>
            <person name="Hornburger P."/>
            <person name="Mueller R.-W."/>
            <person name="Bruemmer F."/>
            <person name="Labrenz M."/>
            <person name="Spormann A.M."/>
            <person name="Op den Camp H."/>
            <person name="Overmann J."/>
            <person name="Amann R."/>
            <person name="Jetten M.S.M."/>
            <person name="Mascher T."/>
            <person name="Medema M.H."/>
            <person name="Devos D.P."/>
            <person name="Kaster A.-K."/>
            <person name="Ovreas L."/>
            <person name="Rohde M."/>
            <person name="Galperin M.Y."/>
            <person name="Jogler C."/>
        </authorList>
    </citation>
    <scope>NUCLEOTIDE SEQUENCE [LARGE SCALE GENOMIC DNA]</scope>
    <source>
        <strain evidence="4 5">HG66A1</strain>
    </source>
</reference>
<sequence precursor="true">MSMVSCVRTLSLCALLLLVPVSKPVNAAEQPVALYQQQKNVVYAEVHGVGLLMDIFTPTGKSNGLAIVDVVSGAYHSDRGKLRDHERAQMFDIFCSRGYTIFAIRPGSIDKFNGPEMLENVNRGILWVKAHAGEYKIDPDRLALLGASAGGHLACMAAVSAAEPTAKTRVKAVAVFFPPTDLMNYGGLKLDITGSDRLSQAIRQLITPKGAETIDEQKLDELRTSFSPARLVQPGLPPFLLIHGTADFTVPIQQSRTMVAALEKANVPVTLIVKQGGGHPWPTIHEEVAKMADWIDAQLQPKETQVSEP</sequence>
<keyword evidence="1" id="KW-0378">Hydrolase</keyword>
<dbReference type="InterPro" id="IPR029058">
    <property type="entry name" value="AB_hydrolase_fold"/>
</dbReference>
<name>A0A517PFV6_9PLAN</name>
<evidence type="ECO:0000256" key="1">
    <source>
        <dbReference type="ARBA" id="ARBA00022801"/>
    </source>
</evidence>
<accession>A0A517PFV6</accession>